<dbReference type="EMBL" id="CP070505">
    <property type="protein sequence ID" value="QSL94977.1"/>
    <property type="molecule type" value="Genomic_DNA"/>
</dbReference>
<dbReference type="NCBIfam" id="TIGR00778">
    <property type="entry name" value="ahpD_dom"/>
    <property type="match status" value="1"/>
</dbReference>
<dbReference type="Proteomes" id="UP000663658">
    <property type="component" value="Chromosome"/>
</dbReference>
<keyword evidence="2" id="KW-0575">Peroxidase</keyword>
<accession>A0ABD7E4B3</accession>
<dbReference type="PANTHER" id="PTHR35446">
    <property type="entry name" value="SI:CH211-175M2.5"/>
    <property type="match status" value="1"/>
</dbReference>
<dbReference type="KEGG" id="pty:JWV26_11680"/>
<name>A0ABD7E4B3_9GAMM</name>
<dbReference type="AlphaFoldDB" id="A0ABD7E4B3"/>
<dbReference type="GO" id="GO:0004601">
    <property type="term" value="F:peroxidase activity"/>
    <property type="evidence" value="ECO:0007669"/>
    <property type="project" value="UniProtKB-KW"/>
</dbReference>
<dbReference type="NCBIfam" id="TIGR01926">
    <property type="entry name" value="peroxid_rel"/>
    <property type="match status" value="1"/>
</dbReference>
<dbReference type="InterPro" id="IPR004675">
    <property type="entry name" value="AhpD_core"/>
</dbReference>
<dbReference type="InterPro" id="IPR003779">
    <property type="entry name" value="CMD-like"/>
</dbReference>
<evidence type="ECO:0000259" key="1">
    <source>
        <dbReference type="Pfam" id="PF02627"/>
    </source>
</evidence>
<protein>
    <submittedName>
        <fullName evidence="2">Peroxidase-related enzyme</fullName>
    </submittedName>
</protein>
<evidence type="ECO:0000313" key="3">
    <source>
        <dbReference type="Proteomes" id="UP000663658"/>
    </source>
</evidence>
<dbReference type="PANTHER" id="PTHR35446:SF3">
    <property type="entry name" value="CMD DOMAIN-CONTAINING PROTEIN"/>
    <property type="match status" value="1"/>
</dbReference>
<dbReference type="InterPro" id="IPR010195">
    <property type="entry name" value="Uncharacterised_peroxidase-rel"/>
</dbReference>
<dbReference type="Pfam" id="PF02627">
    <property type="entry name" value="CMD"/>
    <property type="match status" value="1"/>
</dbReference>
<sequence>MSRITPVSIEHAPDAARPLLSGVQKSLGSVPNAFRTLAHAPAALGGYLALSQALGKNSLSARQRETVALATSEVNGCDYCLAAHSLFGRKAGLDDSAIELARRGSLDAVATFARQVTESRGQVSDEQLAEARAAGLSDAQIVDIVAQIALMTLTNYLNNVAQTDVDFPAVQPLTEE</sequence>
<dbReference type="SUPFAM" id="SSF69118">
    <property type="entry name" value="AhpD-like"/>
    <property type="match status" value="1"/>
</dbReference>
<dbReference type="RefSeq" id="WP_206419118.1">
    <property type="nucleotide sequence ID" value="NZ_CP070505.1"/>
</dbReference>
<dbReference type="InterPro" id="IPR029032">
    <property type="entry name" value="AhpD-like"/>
</dbReference>
<gene>
    <name evidence="2" type="ORF">JWV26_11680</name>
</gene>
<reference evidence="2 3" key="1">
    <citation type="submission" date="2021-02" db="EMBL/GenBank/DDBJ databases">
        <title>Whole genome sequencing of Pseudomonas alcaliphila strain SM2.</title>
        <authorList>
            <person name="Alshamsi M.S."/>
            <person name="Sudalaimuthuasari N."/>
            <person name="Kundu B."/>
            <person name="AlMaskari R.S."/>
            <person name="Elmahi Y."/>
            <person name="Mundra S."/>
            <person name="Chandran S."/>
            <person name="Malik S."/>
            <person name="Hazzouri K.M."/>
            <person name="Amiri K.M.A."/>
        </authorList>
    </citation>
    <scope>NUCLEOTIDE SEQUENCE [LARGE SCALE GENOMIC DNA]</scope>
    <source>
        <strain evidence="2 3">SM2</strain>
    </source>
</reference>
<dbReference type="Gene3D" id="1.20.1290.10">
    <property type="entry name" value="AhpD-like"/>
    <property type="match status" value="1"/>
</dbReference>
<proteinExistence type="predicted"/>
<organism evidence="2 3">
    <name type="scientific">Ectopseudomonas toyotomiensis</name>
    <dbReference type="NCBI Taxonomy" id="554344"/>
    <lineage>
        <taxon>Bacteria</taxon>
        <taxon>Pseudomonadati</taxon>
        <taxon>Pseudomonadota</taxon>
        <taxon>Gammaproteobacteria</taxon>
        <taxon>Pseudomonadales</taxon>
        <taxon>Pseudomonadaceae</taxon>
        <taxon>Ectopseudomonas</taxon>
    </lineage>
</organism>
<keyword evidence="2" id="KW-0560">Oxidoreductase</keyword>
<evidence type="ECO:0000313" key="2">
    <source>
        <dbReference type="EMBL" id="QSL94977.1"/>
    </source>
</evidence>
<feature type="domain" description="Carboxymuconolactone decarboxylase-like" evidence="1">
    <location>
        <begin position="41"/>
        <end position="106"/>
    </location>
</feature>